<sequence length="393" mass="45273">MEIENLSDELLIEILWRLPVKSLLQLKSVCKYWYDLLQSPYFINLHHDRAASIAAEENTDCLLVKRFISGDEGGFTLSFVPNETPVEDMDVSSTGLDMKNLRILGPCNGVVCLTISGFNSSIVLWNPSMKEFRVLPQPSYKNDHMSSWGFGYDPYRDDYKVVRFGMMSRGLPIKIDEAVEMYDLSTDSWRVVDTESPVEYVHCFHDSNVSWNGDFFWYAYPQGYHRHVCGADQHGLSAVIITFSMSNEVFEEIPVPEVCSSDQHGENKLFVLNDSLAMVIYPKGWSNPFWFAPEEFSFQKSFDIWVLNEEDEDADVSWTKKFTIGPLQGVDWALGFRLNGEFLVENGYGQMMSHNLYTRERKEYQVHDQVQDHPPPPNLQVLPYTESLVSVKR</sequence>
<evidence type="ECO:0000313" key="2">
    <source>
        <dbReference type="Proteomes" id="UP000828048"/>
    </source>
</evidence>
<proteinExistence type="predicted"/>
<dbReference type="Proteomes" id="UP000828048">
    <property type="component" value="Chromosome 5"/>
</dbReference>
<reference evidence="1 2" key="1">
    <citation type="journal article" date="2021" name="Hortic Res">
        <title>High-quality reference genome and annotation aids understanding of berry development for evergreen blueberry (Vaccinium darrowii).</title>
        <authorList>
            <person name="Yu J."/>
            <person name="Hulse-Kemp A.M."/>
            <person name="Babiker E."/>
            <person name="Staton M."/>
        </authorList>
    </citation>
    <scope>NUCLEOTIDE SEQUENCE [LARGE SCALE GENOMIC DNA]</scope>
    <source>
        <strain evidence="2">cv. NJ 8807/NJ 8810</strain>
        <tissue evidence="1">Young leaf</tissue>
    </source>
</reference>
<name>A0ACB7Y3S6_9ERIC</name>
<keyword evidence="2" id="KW-1185">Reference proteome</keyword>
<organism evidence="1 2">
    <name type="scientific">Vaccinium darrowii</name>
    <dbReference type="NCBI Taxonomy" id="229202"/>
    <lineage>
        <taxon>Eukaryota</taxon>
        <taxon>Viridiplantae</taxon>
        <taxon>Streptophyta</taxon>
        <taxon>Embryophyta</taxon>
        <taxon>Tracheophyta</taxon>
        <taxon>Spermatophyta</taxon>
        <taxon>Magnoliopsida</taxon>
        <taxon>eudicotyledons</taxon>
        <taxon>Gunneridae</taxon>
        <taxon>Pentapetalae</taxon>
        <taxon>asterids</taxon>
        <taxon>Ericales</taxon>
        <taxon>Ericaceae</taxon>
        <taxon>Vaccinioideae</taxon>
        <taxon>Vaccinieae</taxon>
        <taxon>Vaccinium</taxon>
    </lineage>
</organism>
<protein>
    <submittedName>
        <fullName evidence="1">Uncharacterized protein</fullName>
    </submittedName>
</protein>
<accession>A0ACB7Y3S6</accession>
<comment type="caution">
    <text evidence="1">The sequence shown here is derived from an EMBL/GenBank/DDBJ whole genome shotgun (WGS) entry which is preliminary data.</text>
</comment>
<evidence type="ECO:0000313" key="1">
    <source>
        <dbReference type="EMBL" id="KAH7847678.1"/>
    </source>
</evidence>
<gene>
    <name evidence="1" type="ORF">Vadar_028847</name>
</gene>
<dbReference type="EMBL" id="CM037155">
    <property type="protein sequence ID" value="KAH7847678.1"/>
    <property type="molecule type" value="Genomic_DNA"/>
</dbReference>